<feature type="signal peptide" evidence="4">
    <location>
        <begin position="1"/>
        <end position="23"/>
    </location>
</feature>
<dbReference type="EMBL" id="JH993094">
    <property type="protein sequence ID" value="EKX35250.1"/>
    <property type="molecule type" value="Genomic_DNA"/>
</dbReference>
<gene>
    <name evidence="6" type="ORF">GUITHDRAFT_80007</name>
</gene>
<dbReference type="HOGENOM" id="CLU_050320_0_0_1"/>
<organism evidence="6">
    <name type="scientific">Guillardia theta (strain CCMP2712)</name>
    <name type="common">Cryptophyte</name>
    <dbReference type="NCBI Taxonomy" id="905079"/>
    <lineage>
        <taxon>Eukaryota</taxon>
        <taxon>Cryptophyceae</taxon>
        <taxon>Pyrenomonadales</taxon>
        <taxon>Geminigeraceae</taxon>
        <taxon>Guillardia</taxon>
    </lineage>
</organism>
<dbReference type="SUPFAM" id="SSF53850">
    <property type="entry name" value="Periplasmic binding protein-like II"/>
    <property type="match status" value="1"/>
</dbReference>
<proteinExistence type="inferred from homology"/>
<keyword evidence="8" id="KW-1185">Reference proteome</keyword>
<name>L1IHF2_GUITC</name>
<evidence type="ECO:0000256" key="3">
    <source>
        <dbReference type="ARBA" id="ARBA00022592"/>
    </source>
</evidence>
<evidence type="ECO:0000256" key="1">
    <source>
        <dbReference type="ARBA" id="ARBA00008725"/>
    </source>
</evidence>
<keyword evidence="3" id="KW-0592">Phosphate transport</keyword>
<dbReference type="PIRSF" id="PIRSF002756">
    <property type="entry name" value="PstS"/>
    <property type="match status" value="1"/>
</dbReference>
<comment type="similarity">
    <text evidence="1">Belongs to the PstS family.</text>
</comment>
<evidence type="ECO:0000313" key="8">
    <source>
        <dbReference type="Proteomes" id="UP000011087"/>
    </source>
</evidence>
<dbReference type="PANTHER" id="PTHR42996:SF1">
    <property type="entry name" value="PHOSPHATE-BINDING PROTEIN PSTS"/>
    <property type="match status" value="1"/>
</dbReference>
<dbReference type="EnsemblProtists" id="EKX35250">
    <property type="protein sequence ID" value="EKX35250"/>
    <property type="gene ID" value="GUITHDRAFT_80007"/>
</dbReference>
<protein>
    <recommendedName>
        <fullName evidence="5">PBP domain-containing protein</fullName>
    </recommendedName>
</protein>
<evidence type="ECO:0000256" key="4">
    <source>
        <dbReference type="SAM" id="SignalP"/>
    </source>
</evidence>
<dbReference type="RefSeq" id="XP_005822230.1">
    <property type="nucleotide sequence ID" value="XM_005822173.1"/>
</dbReference>
<dbReference type="PANTHER" id="PTHR42996">
    <property type="entry name" value="PHOSPHATE-BINDING PROTEIN PSTS"/>
    <property type="match status" value="1"/>
</dbReference>
<dbReference type="CDD" id="cd13565">
    <property type="entry name" value="PBP2_PstS"/>
    <property type="match status" value="1"/>
</dbReference>
<evidence type="ECO:0000313" key="6">
    <source>
        <dbReference type="EMBL" id="EKX35250.1"/>
    </source>
</evidence>
<keyword evidence="4" id="KW-0732">Signal</keyword>
<dbReference type="InterPro" id="IPR005673">
    <property type="entry name" value="ABC_phos-bd_PstS"/>
</dbReference>
<reference evidence="8" key="2">
    <citation type="submission" date="2012-11" db="EMBL/GenBank/DDBJ databases">
        <authorList>
            <person name="Kuo A."/>
            <person name="Curtis B.A."/>
            <person name="Tanifuji G."/>
            <person name="Burki F."/>
            <person name="Gruber A."/>
            <person name="Irimia M."/>
            <person name="Maruyama S."/>
            <person name="Arias M.C."/>
            <person name="Ball S.G."/>
            <person name="Gile G.H."/>
            <person name="Hirakawa Y."/>
            <person name="Hopkins J.F."/>
            <person name="Rensing S.A."/>
            <person name="Schmutz J."/>
            <person name="Symeonidi A."/>
            <person name="Elias M."/>
            <person name="Eveleigh R.J."/>
            <person name="Herman E.K."/>
            <person name="Klute M.J."/>
            <person name="Nakayama T."/>
            <person name="Obornik M."/>
            <person name="Reyes-Prieto A."/>
            <person name="Armbrust E.V."/>
            <person name="Aves S.J."/>
            <person name="Beiko R.G."/>
            <person name="Coutinho P."/>
            <person name="Dacks J.B."/>
            <person name="Durnford D.G."/>
            <person name="Fast N.M."/>
            <person name="Green B.R."/>
            <person name="Grisdale C."/>
            <person name="Hempe F."/>
            <person name="Henrissat B."/>
            <person name="Hoppner M.P."/>
            <person name="Ishida K.-I."/>
            <person name="Kim E."/>
            <person name="Koreny L."/>
            <person name="Kroth P.G."/>
            <person name="Liu Y."/>
            <person name="Malik S.-B."/>
            <person name="Maier U.G."/>
            <person name="McRose D."/>
            <person name="Mock T."/>
            <person name="Neilson J.A."/>
            <person name="Onodera N.T."/>
            <person name="Poole A.M."/>
            <person name="Pritham E.J."/>
            <person name="Richards T.A."/>
            <person name="Rocap G."/>
            <person name="Roy S.W."/>
            <person name="Sarai C."/>
            <person name="Schaack S."/>
            <person name="Shirato S."/>
            <person name="Slamovits C.H."/>
            <person name="Spencer D.F."/>
            <person name="Suzuki S."/>
            <person name="Worden A.Z."/>
            <person name="Zauner S."/>
            <person name="Barry K."/>
            <person name="Bell C."/>
            <person name="Bharti A.K."/>
            <person name="Crow J.A."/>
            <person name="Grimwood J."/>
            <person name="Kramer R."/>
            <person name="Lindquist E."/>
            <person name="Lucas S."/>
            <person name="Salamov A."/>
            <person name="McFadden G.I."/>
            <person name="Lane C.E."/>
            <person name="Keeling P.J."/>
            <person name="Gray M.W."/>
            <person name="Grigoriev I.V."/>
            <person name="Archibald J.M."/>
        </authorList>
    </citation>
    <scope>NUCLEOTIDE SEQUENCE</scope>
    <source>
        <strain evidence="8">CCMP2712</strain>
    </source>
</reference>
<dbReference type="GO" id="GO:0042301">
    <property type="term" value="F:phosphate ion binding"/>
    <property type="evidence" value="ECO:0007669"/>
    <property type="project" value="InterPro"/>
</dbReference>
<dbReference type="AlphaFoldDB" id="L1IHF2"/>
<dbReference type="OrthoDB" id="6226411at2759"/>
<reference evidence="6 8" key="1">
    <citation type="journal article" date="2012" name="Nature">
        <title>Algal genomes reveal evolutionary mosaicism and the fate of nucleomorphs.</title>
        <authorList>
            <consortium name="DOE Joint Genome Institute"/>
            <person name="Curtis B.A."/>
            <person name="Tanifuji G."/>
            <person name="Burki F."/>
            <person name="Gruber A."/>
            <person name="Irimia M."/>
            <person name="Maruyama S."/>
            <person name="Arias M.C."/>
            <person name="Ball S.G."/>
            <person name="Gile G.H."/>
            <person name="Hirakawa Y."/>
            <person name="Hopkins J.F."/>
            <person name="Kuo A."/>
            <person name="Rensing S.A."/>
            <person name="Schmutz J."/>
            <person name="Symeonidi A."/>
            <person name="Elias M."/>
            <person name="Eveleigh R.J."/>
            <person name="Herman E.K."/>
            <person name="Klute M.J."/>
            <person name="Nakayama T."/>
            <person name="Obornik M."/>
            <person name="Reyes-Prieto A."/>
            <person name="Armbrust E.V."/>
            <person name="Aves S.J."/>
            <person name="Beiko R.G."/>
            <person name="Coutinho P."/>
            <person name="Dacks J.B."/>
            <person name="Durnford D.G."/>
            <person name="Fast N.M."/>
            <person name="Green B.R."/>
            <person name="Grisdale C.J."/>
            <person name="Hempel F."/>
            <person name="Henrissat B."/>
            <person name="Hoppner M.P."/>
            <person name="Ishida K."/>
            <person name="Kim E."/>
            <person name="Koreny L."/>
            <person name="Kroth P.G."/>
            <person name="Liu Y."/>
            <person name="Malik S.B."/>
            <person name="Maier U.G."/>
            <person name="McRose D."/>
            <person name="Mock T."/>
            <person name="Neilson J.A."/>
            <person name="Onodera N.T."/>
            <person name="Poole A.M."/>
            <person name="Pritham E.J."/>
            <person name="Richards T.A."/>
            <person name="Rocap G."/>
            <person name="Roy S.W."/>
            <person name="Sarai C."/>
            <person name="Schaack S."/>
            <person name="Shirato S."/>
            <person name="Slamovits C.H."/>
            <person name="Spencer D.F."/>
            <person name="Suzuki S."/>
            <person name="Worden A.Z."/>
            <person name="Zauner S."/>
            <person name="Barry K."/>
            <person name="Bell C."/>
            <person name="Bharti A.K."/>
            <person name="Crow J.A."/>
            <person name="Grimwood J."/>
            <person name="Kramer R."/>
            <person name="Lindquist E."/>
            <person name="Lucas S."/>
            <person name="Salamov A."/>
            <person name="McFadden G.I."/>
            <person name="Lane C.E."/>
            <person name="Keeling P.J."/>
            <person name="Gray M.W."/>
            <person name="Grigoriev I.V."/>
            <person name="Archibald J.M."/>
        </authorList>
    </citation>
    <scope>NUCLEOTIDE SEQUENCE</scope>
    <source>
        <strain evidence="6 8">CCMP2712</strain>
    </source>
</reference>
<evidence type="ECO:0000259" key="5">
    <source>
        <dbReference type="Pfam" id="PF12849"/>
    </source>
</evidence>
<dbReference type="Proteomes" id="UP000011087">
    <property type="component" value="Unassembled WGS sequence"/>
</dbReference>
<feature type="domain" description="PBP" evidence="5">
    <location>
        <begin position="21"/>
        <end position="269"/>
    </location>
</feature>
<evidence type="ECO:0000313" key="7">
    <source>
        <dbReference type="EnsemblProtists" id="EKX35250"/>
    </source>
</evidence>
<keyword evidence="2" id="KW-0813">Transport</keyword>
<dbReference type="Pfam" id="PF12849">
    <property type="entry name" value="PBP_like_2"/>
    <property type="match status" value="1"/>
</dbReference>
<dbReference type="GeneID" id="17291956"/>
<dbReference type="InterPro" id="IPR050962">
    <property type="entry name" value="Phosphate-bind_PstS"/>
</dbReference>
<dbReference type="GO" id="GO:0035435">
    <property type="term" value="P:phosphate ion transmembrane transport"/>
    <property type="evidence" value="ECO:0007669"/>
    <property type="project" value="InterPro"/>
</dbReference>
<accession>L1IHF2</accession>
<dbReference type="Gene3D" id="3.40.190.10">
    <property type="entry name" value="Periplasmic binding protein-like II"/>
    <property type="match status" value="2"/>
</dbReference>
<dbReference type="OMA" id="AYRTACP"/>
<evidence type="ECO:0000256" key="2">
    <source>
        <dbReference type="ARBA" id="ARBA00022448"/>
    </source>
</evidence>
<dbReference type="GO" id="GO:0043190">
    <property type="term" value="C:ATP-binding cassette (ABC) transporter complex"/>
    <property type="evidence" value="ECO:0007669"/>
    <property type="project" value="InterPro"/>
</dbReference>
<dbReference type="PaxDb" id="55529-EKX35250"/>
<dbReference type="KEGG" id="gtt:GUITHDRAFT_80007"/>
<reference evidence="7" key="3">
    <citation type="submission" date="2015-06" db="UniProtKB">
        <authorList>
            <consortium name="EnsemblProtists"/>
        </authorList>
    </citation>
    <scope>IDENTIFICATION</scope>
</reference>
<feature type="chain" id="PRO_5008770010" description="PBP domain-containing protein" evidence="4">
    <location>
        <begin position="24"/>
        <end position="301"/>
    </location>
</feature>
<sequence length="301" mass="32554">MQYKLVLVVFALLFAANLSTTSAAVLNIYGAGSTFVQDVYEGAVYTYQFVNPNVKVHYHPTGSGGGLKRIMQGSTMSPDSHGPPYDIDFCGSDEILTPDDYKKYPDMQLYPAIAGAVVPIYNIPELPTNLDLILHMQTIVDIFAGKIEYWNHPSIVDNNKGNNGVDAILATVNQKIKVFVRSDSSGTTEIFKNTLSDVDPMFNVYFGIANNSNTAWKSPYLGNNYTHARDGNPGVASGVVATPYGIGYSVLSDAVRIGLRMASVVKPGSTQVVKPTEEGVEFAVSEKGMGRLLSPLSHLPC</sequence>
<dbReference type="eggNOG" id="ENOG502S5Z3">
    <property type="taxonomic scope" value="Eukaryota"/>
</dbReference>
<dbReference type="InterPro" id="IPR024370">
    <property type="entry name" value="PBP_domain"/>
</dbReference>